<evidence type="ECO:0000256" key="2">
    <source>
        <dbReference type="ARBA" id="ARBA00009810"/>
    </source>
</evidence>
<name>A0A446CX79_9BURK</name>
<keyword evidence="12 18" id="KW-0675">Receptor</keyword>
<evidence type="ECO:0000313" key="18">
    <source>
        <dbReference type="EMBL" id="SSW72447.1"/>
    </source>
</evidence>
<dbReference type="GO" id="GO:0015891">
    <property type="term" value="P:siderophore transport"/>
    <property type="evidence" value="ECO:0007669"/>
    <property type="project" value="InterPro"/>
</dbReference>
<evidence type="ECO:0000256" key="1">
    <source>
        <dbReference type="ARBA" id="ARBA00004571"/>
    </source>
</evidence>
<dbReference type="SUPFAM" id="SSF56935">
    <property type="entry name" value="Porins"/>
    <property type="match status" value="1"/>
</dbReference>
<dbReference type="Pfam" id="PF00593">
    <property type="entry name" value="TonB_dep_Rec_b-barrel"/>
    <property type="match status" value="1"/>
</dbReference>
<evidence type="ECO:0000256" key="11">
    <source>
        <dbReference type="ARBA" id="ARBA00023136"/>
    </source>
</evidence>
<dbReference type="PANTHER" id="PTHR32552">
    <property type="entry name" value="FERRICHROME IRON RECEPTOR-RELATED"/>
    <property type="match status" value="1"/>
</dbReference>
<dbReference type="InterPro" id="IPR010917">
    <property type="entry name" value="TonB_rcpt_CS"/>
</dbReference>
<sequence>MNPHITKHLSAASRGKRIGLSLNALAISLALAFGLLPDTAYAQSTTPGRVDIPAQSLNQALLQLGQQTDIQIYYLPETVANLNAPAVSGTLTAEQALTQLLGGTGIEVRWNGKTASLSRPASTEQGGVHTLRAVRVEARRVGETEGTGSYTSDAITLGKTPQAMREIPQSVSVLTKQRLEDQNITDLGQAAEQIAGLTVQDSGHRLTDIYSRGFAIDSIQLDGGAPMSTSSGNYTFISYDMAEFDRVEVLRGAAGLINGTGNPGGAVNLVRKMPTAAPQFNFTASAGRWDNYRTEVDGSGPLAFDGKLRGRGVAVYENRKYFTDRRATEKPTFYGVLEADIGPDAVLAVGGRYQRIREKGTPQGFPRYSNGADLGLPRNTALTAPWAYEDTTSSELFAKLSWRLAPRWTLRANATFTEEDRDVNGGYVSGAVNPITRTGSRWVGSDQHSWNRQQMLDINLSGAFDLFGRTHEVLVGADMQDIKSKWQSFVVERATGQVADLFDIGSTPYVSGDLARGQLFRSYEPNDTRQYGAYGTLRLEVTDKTKVVVGARANKYKFKQVYSTYLDDSWQMTDTWRIASGTQYSEPTQIVPFGGILYDLTPEWTAYASYAEIFNPQAYYKSGPAPGKGLDPMHGSNTELGLKGELLDGKLNTSIALYRVVQKDRAVLDTRYPMSETLFAGACCYVNAGKVVSQGVDLEVSGEIAQGVNIYAGYTYNHNRDETEAAVFSTITPKHSFKFFGTWQLPGRASAWKLGGGVTVNSKQYVSGSAASWNESAQNWTGGSVPFNYTQGGYAVWNLMAEYRFNPNWTLTLNVDNVFDKWYYRTVGSSTLGNYYGEPRNAGLTLRGKF</sequence>
<keyword evidence="5" id="KW-0410">Iron transport</keyword>
<evidence type="ECO:0000256" key="12">
    <source>
        <dbReference type="ARBA" id="ARBA00023170"/>
    </source>
</evidence>
<dbReference type="InterPro" id="IPR036942">
    <property type="entry name" value="Beta-barrel_TonB_sf"/>
</dbReference>
<feature type="domain" description="Secretin/TonB short N-terminal" evidence="17">
    <location>
        <begin position="70"/>
        <end position="120"/>
    </location>
</feature>
<keyword evidence="7" id="KW-0732">Signal</keyword>
<dbReference type="SMART" id="SM00965">
    <property type="entry name" value="STN"/>
    <property type="match status" value="1"/>
</dbReference>
<keyword evidence="4 14" id="KW-1134">Transmembrane beta strand</keyword>
<evidence type="ECO:0000256" key="10">
    <source>
        <dbReference type="ARBA" id="ARBA00023077"/>
    </source>
</evidence>
<evidence type="ECO:0000313" key="19">
    <source>
        <dbReference type="Proteomes" id="UP000289465"/>
    </source>
</evidence>
<evidence type="ECO:0000256" key="9">
    <source>
        <dbReference type="ARBA" id="ARBA00023065"/>
    </source>
</evidence>
<dbReference type="CDD" id="cd01347">
    <property type="entry name" value="ligand_gated_channel"/>
    <property type="match status" value="1"/>
</dbReference>
<dbReference type="EMBL" id="UFQC01000038">
    <property type="protein sequence ID" value="SSW72447.1"/>
    <property type="molecule type" value="Genomic_DNA"/>
</dbReference>
<reference evidence="18 19" key="1">
    <citation type="submission" date="2018-07" db="EMBL/GenBank/DDBJ databases">
        <authorList>
            <person name="Peeters C."/>
        </authorList>
    </citation>
    <scope>NUCLEOTIDE SEQUENCE [LARGE SCALE GENOMIC DNA]</scope>
    <source>
        <strain evidence="18 19">LMG 30378</strain>
    </source>
</reference>
<dbReference type="InterPro" id="IPR039426">
    <property type="entry name" value="TonB-dep_rcpt-like"/>
</dbReference>
<dbReference type="GO" id="GO:0015344">
    <property type="term" value="F:siderophore uptake transmembrane transporter activity"/>
    <property type="evidence" value="ECO:0007669"/>
    <property type="project" value="TreeGrafter"/>
</dbReference>
<dbReference type="Gene3D" id="2.170.130.10">
    <property type="entry name" value="TonB-dependent receptor, plug domain"/>
    <property type="match status" value="1"/>
</dbReference>
<protein>
    <submittedName>
        <fullName evidence="18">Ferric-pseudobactin 358 receptor</fullName>
    </submittedName>
</protein>
<proteinExistence type="inferred from homology"/>
<dbReference type="NCBIfam" id="TIGR01783">
    <property type="entry name" value="TonB-siderophor"/>
    <property type="match status" value="1"/>
</dbReference>
<dbReference type="GO" id="GO:0038023">
    <property type="term" value="F:signaling receptor activity"/>
    <property type="evidence" value="ECO:0007669"/>
    <property type="project" value="InterPro"/>
</dbReference>
<evidence type="ECO:0000256" key="14">
    <source>
        <dbReference type="PROSITE-ProRule" id="PRU01360"/>
    </source>
</evidence>
<dbReference type="Gene3D" id="3.55.50.30">
    <property type="match status" value="1"/>
</dbReference>
<organism evidence="18 19">
    <name type="scientific">Achromobacter veterisilvae</name>
    <dbReference type="NCBI Taxonomy" id="2069367"/>
    <lineage>
        <taxon>Bacteria</taxon>
        <taxon>Pseudomonadati</taxon>
        <taxon>Pseudomonadota</taxon>
        <taxon>Betaproteobacteria</taxon>
        <taxon>Burkholderiales</taxon>
        <taxon>Alcaligenaceae</taxon>
        <taxon>Achromobacter</taxon>
    </lineage>
</organism>
<evidence type="ECO:0000256" key="7">
    <source>
        <dbReference type="ARBA" id="ARBA00022729"/>
    </source>
</evidence>
<dbReference type="Pfam" id="PF07715">
    <property type="entry name" value="Plug"/>
    <property type="match status" value="1"/>
</dbReference>
<dbReference type="PROSITE" id="PS52016">
    <property type="entry name" value="TONB_DEPENDENT_REC_3"/>
    <property type="match status" value="1"/>
</dbReference>
<dbReference type="InterPro" id="IPR037066">
    <property type="entry name" value="Plug_dom_sf"/>
</dbReference>
<evidence type="ECO:0000256" key="3">
    <source>
        <dbReference type="ARBA" id="ARBA00022448"/>
    </source>
</evidence>
<keyword evidence="8" id="KW-0408">Iron</keyword>
<accession>A0A446CX79</accession>
<dbReference type="FunFam" id="2.170.130.10:FF:000010">
    <property type="entry name" value="Ferripyoverdine receptor"/>
    <property type="match status" value="1"/>
</dbReference>
<dbReference type="PANTHER" id="PTHR32552:SF74">
    <property type="entry name" value="HYDROXAMATE SIDEROPHORE RECEPTOR FHUE"/>
    <property type="match status" value="1"/>
</dbReference>
<dbReference type="InterPro" id="IPR011662">
    <property type="entry name" value="Secretin/TonB_short_N"/>
</dbReference>
<keyword evidence="11 14" id="KW-0472">Membrane</keyword>
<evidence type="ECO:0000256" key="15">
    <source>
        <dbReference type="PROSITE-ProRule" id="PRU10144"/>
    </source>
</evidence>
<evidence type="ECO:0000256" key="8">
    <source>
        <dbReference type="ARBA" id="ARBA00023004"/>
    </source>
</evidence>
<feature type="short sequence motif" description="TonB C-terminal box" evidence="15">
    <location>
        <begin position="833"/>
        <end position="850"/>
    </location>
</feature>
<evidence type="ECO:0000256" key="6">
    <source>
        <dbReference type="ARBA" id="ARBA00022692"/>
    </source>
</evidence>
<comment type="subcellular location">
    <subcellularLocation>
        <location evidence="1 14">Cell outer membrane</location>
        <topology evidence="1 14">Multi-pass membrane protein</topology>
    </subcellularLocation>
</comment>
<keyword evidence="13 14" id="KW-0998">Cell outer membrane</keyword>
<keyword evidence="6 14" id="KW-0812">Transmembrane</keyword>
<dbReference type="GO" id="GO:0009279">
    <property type="term" value="C:cell outer membrane"/>
    <property type="evidence" value="ECO:0007669"/>
    <property type="project" value="UniProtKB-SubCell"/>
</dbReference>
<evidence type="ECO:0000256" key="5">
    <source>
        <dbReference type="ARBA" id="ARBA00022496"/>
    </source>
</evidence>
<dbReference type="RefSeq" id="WP_165360308.1">
    <property type="nucleotide sequence ID" value="NZ_UFQC01000038.1"/>
</dbReference>
<evidence type="ECO:0000256" key="13">
    <source>
        <dbReference type="ARBA" id="ARBA00023237"/>
    </source>
</evidence>
<comment type="similarity">
    <text evidence="2 14 16">Belongs to the TonB-dependent receptor family.</text>
</comment>
<keyword evidence="3 14" id="KW-0813">Transport</keyword>
<evidence type="ECO:0000256" key="4">
    <source>
        <dbReference type="ARBA" id="ARBA00022452"/>
    </source>
</evidence>
<dbReference type="InterPro" id="IPR000531">
    <property type="entry name" value="Beta-barrel_TonB"/>
</dbReference>
<dbReference type="Proteomes" id="UP000289465">
    <property type="component" value="Unassembled WGS sequence"/>
</dbReference>
<keyword evidence="10 16" id="KW-0798">TonB box</keyword>
<dbReference type="PROSITE" id="PS01156">
    <property type="entry name" value="TONB_DEPENDENT_REC_2"/>
    <property type="match status" value="1"/>
</dbReference>
<dbReference type="InterPro" id="IPR010105">
    <property type="entry name" value="TonB_sidphr_rcpt"/>
</dbReference>
<dbReference type="InterPro" id="IPR012910">
    <property type="entry name" value="Plug_dom"/>
</dbReference>
<gene>
    <name evidence="18" type="primary">pupA_2</name>
    <name evidence="18" type="ORF">AVE30378_05132</name>
</gene>
<evidence type="ECO:0000259" key="17">
    <source>
        <dbReference type="SMART" id="SM00965"/>
    </source>
</evidence>
<keyword evidence="9" id="KW-0406">Ion transport</keyword>
<evidence type="ECO:0000256" key="16">
    <source>
        <dbReference type="RuleBase" id="RU003357"/>
    </source>
</evidence>
<dbReference type="AlphaFoldDB" id="A0A446CX79"/>
<dbReference type="Gene3D" id="2.40.170.20">
    <property type="entry name" value="TonB-dependent receptor, beta-barrel domain"/>
    <property type="match status" value="1"/>
</dbReference>